<dbReference type="Pfam" id="PF08284">
    <property type="entry name" value="RVP_2"/>
    <property type="match status" value="1"/>
</dbReference>
<evidence type="ECO:0000313" key="2">
    <source>
        <dbReference type="RefSeq" id="XP_016730482.1"/>
    </source>
</evidence>
<name>A0A1U8MUI0_GOSHI</name>
<evidence type="ECO:0008006" key="3">
    <source>
        <dbReference type="Google" id="ProtNLM"/>
    </source>
</evidence>
<dbReference type="KEGG" id="ghi:107941426"/>
<sequence length="286" mass="32856">MRYVEAEDWNLLSSGKGNCGQFEFGLRFELMMHVAPPQERVFEALVEKTKICEQVNRIKRERNEQRQQALVYVTRRREDRDAANMIEGSALSNLSCVMVDKLGIRSEETVSDVTILSPLGQSVRMNKIYWRCRLQVQGEVFLSHLMEFPFGEFDLIIAIDWLSENRVSLDCDTKCVTLRTIDGNEIIMIEEHQNYLSNVISTLVANNLIHKGCEAYLAYILDTKVDDAVLENIHVVKEFLDIFSEDLPCLPLECEVEFRIELLVGTVPVSIAPYCMALKELKELKV</sequence>
<dbReference type="AlphaFoldDB" id="A0A1U8MUI0"/>
<proteinExistence type="predicted"/>
<evidence type="ECO:0000313" key="1">
    <source>
        <dbReference type="Proteomes" id="UP000818029"/>
    </source>
</evidence>
<keyword evidence="1" id="KW-1185">Reference proteome</keyword>
<reference evidence="2" key="2">
    <citation type="submission" date="2025-08" db="UniProtKB">
        <authorList>
            <consortium name="RefSeq"/>
        </authorList>
    </citation>
    <scope>IDENTIFICATION</scope>
</reference>
<gene>
    <name evidence="2" type="primary">LOC107941426</name>
</gene>
<dbReference type="Proteomes" id="UP000818029">
    <property type="component" value="Chromosome D12"/>
</dbReference>
<dbReference type="RefSeq" id="XP_016730482.1">
    <property type="nucleotide sequence ID" value="XM_016874993.1"/>
</dbReference>
<reference evidence="1" key="1">
    <citation type="journal article" date="2020" name="Nat. Genet.">
        <title>Genomic diversifications of five Gossypium allopolyploid species and their impact on cotton improvement.</title>
        <authorList>
            <person name="Chen Z.J."/>
            <person name="Sreedasyam A."/>
            <person name="Ando A."/>
            <person name="Song Q."/>
            <person name="De Santiago L.M."/>
            <person name="Hulse-Kemp A.M."/>
            <person name="Ding M."/>
            <person name="Ye W."/>
            <person name="Kirkbride R.C."/>
            <person name="Jenkins J."/>
            <person name="Plott C."/>
            <person name="Lovell J."/>
            <person name="Lin Y.M."/>
            <person name="Vaughn R."/>
            <person name="Liu B."/>
            <person name="Simpson S."/>
            <person name="Scheffler B.E."/>
            <person name="Wen L."/>
            <person name="Saski C.A."/>
            <person name="Grover C.E."/>
            <person name="Hu G."/>
            <person name="Conover J.L."/>
            <person name="Carlson J.W."/>
            <person name="Shu S."/>
            <person name="Boston L.B."/>
            <person name="Williams M."/>
            <person name="Peterson D.G."/>
            <person name="McGee K."/>
            <person name="Jones D.C."/>
            <person name="Wendel J.F."/>
            <person name="Stelly D.M."/>
            <person name="Grimwood J."/>
            <person name="Schmutz J."/>
        </authorList>
    </citation>
    <scope>NUCLEOTIDE SEQUENCE [LARGE SCALE GENOMIC DNA]</scope>
    <source>
        <strain evidence="1">cv. TM-1</strain>
    </source>
</reference>
<organism evidence="1 2">
    <name type="scientific">Gossypium hirsutum</name>
    <name type="common">Upland cotton</name>
    <name type="synonym">Gossypium mexicanum</name>
    <dbReference type="NCBI Taxonomy" id="3635"/>
    <lineage>
        <taxon>Eukaryota</taxon>
        <taxon>Viridiplantae</taxon>
        <taxon>Streptophyta</taxon>
        <taxon>Embryophyta</taxon>
        <taxon>Tracheophyta</taxon>
        <taxon>Spermatophyta</taxon>
        <taxon>Magnoliopsida</taxon>
        <taxon>eudicotyledons</taxon>
        <taxon>Gunneridae</taxon>
        <taxon>Pentapetalae</taxon>
        <taxon>rosids</taxon>
        <taxon>malvids</taxon>
        <taxon>Malvales</taxon>
        <taxon>Malvaceae</taxon>
        <taxon>Malvoideae</taxon>
        <taxon>Gossypium</taxon>
    </lineage>
</organism>
<dbReference type="GeneID" id="107941426"/>
<dbReference type="Gene3D" id="2.40.70.10">
    <property type="entry name" value="Acid Proteases"/>
    <property type="match status" value="1"/>
</dbReference>
<accession>A0A1U8MUI0</accession>
<dbReference type="InterPro" id="IPR032567">
    <property type="entry name" value="RTL1-rel"/>
</dbReference>
<dbReference type="InterPro" id="IPR021109">
    <property type="entry name" value="Peptidase_aspartic_dom_sf"/>
</dbReference>
<protein>
    <recommendedName>
        <fullName evidence="3">RVP_2 domain-containing protein</fullName>
    </recommendedName>
</protein>
<dbReference type="PANTHER" id="PTHR15503">
    <property type="entry name" value="LDOC1 RELATED"/>
    <property type="match status" value="1"/>
</dbReference>
<dbReference type="PaxDb" id="3635-A0A1U8MUI0"/>
<dbReference type="PANTHER" id="PTHR15503:SF45">
    <property type="entry name" value="RNA-DIRECTED DNA POLYMERASE HOMOLOG"/>
    <property type="match status" value="1"/>
</dbReference>